<keyword evidence="1" id="KW-0812">Transmembrane</keyword>
<keyword evidence="1" id="KW-0472">Membrane</keyword>
<dbReference type="RefSeq" id="XP_001793329.1">
    <property type="nucleotide sequence ID" value="XM_001793277.1"/>
</dbReference>
<organism evidence="3 4">
    <name type="scientific">Phaeosphaeria nodorum (strain SN15 / ATCC MYA-4574 / FGSC 10173)</name>
    <name type="common">Glume blotch fungus</name>
    <name type="synonym">Parastagonospora nodorum</name>
    <dbReference type="NCBI Taxonomy" id="321614"/>
    <lineage>
        <taxon>Eukaryota</taxon>
        <taxon>Fungi</taxon>
        <taxon>Dikarya</taxon>
        <taxon>Ascomycota</taxon>
        <taxon>Pezizomycotina</taxon>
        <taxon>Dothideomycetes</taxon>
        <taxon>Pleosporomycetidae</taxon>
        <taxon>Pleosporales</taxon>
        <taxon>Pleosporineae</taxon>
        <taxon>Phaeosphaeriaceae</taxon>
        <taxon>Parastagonospora</taxon>
    </lineage>
</organism>
<dbReference type="PANTHER" id="PTHR10622:SF10">
    <property type="entry name" value="HET DOMAIN-CONTAINING PROTEIN"/>
    <property type="match status" value="1"/>
</dbReference>
<evidence type="ECO:0000313" key="4">
    <source>
        <dbReference type="Proteomes" id="UP000663193"/>
    </source>
</evidence>
<keyword evidence="4" id="KW-1185">Reference proteome</keyword>
<name>A0A7U2HWZ7_PHANO</name>
<feature type="transmembrane region" description="Helical" evidence="1">
    <location>
        <begin position="273"/>
        <end position="291"/>
    </location>
</feature>
<dbReference type="OrthoDB" id="3787959at2759"/>
<dbReference type="Proteomes" id="UP000663193">
    <property type="component" value="Chromosome 5"/>
</dbReference>
<evidence type="ECO:0000256" key="1">
    <source>
        <dbReference type="SAM" id="Phobius"/>
    </source>
</evidence>
<dbReference type="PANTHER" id="PTHR10622">
    <property type="entry name" value="HET DOMAIN-CONTAINING PROTEIN"/>
    <property type="match status" value="1"/>
</dbReference>
<feature type="domain" description="DUF8212" evidence="2">
    <location>
        <begin position="36"/>
        <end position="62"/>
    </location>
</feature>
<proteinExistence type="predicted"/>
<protein>
    <recommendedName>
        <fullName evidence="2">DUF8212 domain-containing protein</fullName>
    </recommendedName>
</protein>
<dbReference type="KEGG" id="pno:SNOG_02732"/>
<dbReference type="AlphaFoldDB" id="A0A7U2HWZ7"/>
<accession>A0A7U2HWZ7</accession>
<keyword evidence="1" id="KW-1133">Transmembrane helix</keyword>
<reference evidence="4" key="1">
    <citation type="journal article" date="2021" name="BMC Genomics">
        <title>Chromosome-level genome assembly and manually-curated proteome of model necrotroph Parastagonospora nodorum Sn15 reveals a genome-wide trove of candidate effector homologs, and redundancy of virulence-related functions within an accessory chromosome.</title>
        <authorList>
            <person name="Bertazzoni S."/>
            <person name="Jones D.A.B."/>
            <person name="Phan H.T."/>
            <person name="Tan K.-C."/>
            <person name="Hane J.K."/>
        </authorList>
    </citation>
    <scope>NUCLEOTIDE SEQUENCE [LARGE SCALE GENOMIC DNA]</scope>
    <source>
        <strain evidence="4">SN15 / ATCC MYA-4574 / FGSC 10173)</strain>
    </source>
</reference>
<dbReference type="VEuPathDB" id="FungiDB:JI435_431650"/>
<dbReference type="Pfam" id="PF26640">
    <property type="entry name" value="DUF8212"/>
    <property type="match status" value="1"/>
</dbReference>
<dbReference type="InterPro" id="IPR058525">
    <property type="entry name" value="DUF8212"/>
</dbReference>
<gene>
    <name evidence="3" type="ORF">JI435_431650</name>
</gene>
<evidence type="ECO:0000259" key="2">
    <source>
        <dbReference type="Pfam" id="PF26640"/>
    </source>
</evidence>
<sequence>MSWASKRETTKIEDLAYCLMGIFGVNIPLLYGEGARAFTRLQEEIMRRDYDHSLFSWNNDFTKACRIDIIGVSERAPSGIGILAPHPSAFRKVGDIIPYTTKTEPYFTTNRGLQIVLRVLEHAHPEGSHTHIAILRCRYRNNLDTAIAIPIAPVIAPGSSNTQAEFYRTADDDLVDVNYSLVAMSKSQVVYLHEIGPTWRCKEPQNSHCCWLREYGQELGIRYIKAWSRQYPLLMPLIDEKPSKAWNYANNAMASAKDWRGTRAALFFSTKNGAALVVILTLMYITVGEGYPRMHVQIKPMLDGITEVDQASDILGETIPFVHGQELIETQTTFPFKGRIVTARLRRENMPDDMVFVLDLMFSGTTKYSSRKQATPNKNFRSRL</sequence>
<dbReference type="EMBL" id="CP069027">
    <property type="protein sequence ID" value="QRC94995.1"/>
    <property type="molecule type" value="Genomic_DNA"/>
</dbReference>
<evidence type="ECO:0000313" key="3">
    <source>
        <dbReference type="EMBL" id="QRC94995.1"/>
    </source>
</evidence>